<dbReference type="EMBL" id="BARW01013251">
    <property type="protein sequence ID" value="GAI77851.1"/>
    <property type="molecule type" value="Genomic_DNA"/>
</dbReference>
<proteinExistence type="predicted"/>
<comment type="caution">
    <text evidence="1">The sequence shown here is derived from an EMBL/GenBank/DDBJ whole genome shotgun (WGS) entry which is preliminary data.</text>
</comment>
<sequence length="157" mass="18092">YRSCIYFKNTVIKPDFEIKEVELVLTVYEKPVYKDFDVVIQRGLELEDGVPVYPSQPPVVGDYNRFLYGLDGGRKNTSEMGEKYSLFTIEMNELGLSWINKEMNGITKFVLRSGDDLAGIPPAMIENRKESCSVYSGNTSRTRRRPYLHFKVTVYIP</sequence>
<reference evidence="1" key="1">
    <citation type="journal article" date="2014" name="Front. Microbiol.">
        <title>High frequency of phylogenetically diverse reductive dehalogenase-homologous genes in deep subseafloor sedimentary metagenomes.</title>
        <authorList>
            <person name="Kawai M."/>
            <person name="Futagami T."/>
            <person name="Toyoda A."/>
            <person name="Takaki Y."/>
            <person name="Nishi S."/>
            <person name="Hori S."/>
            <person name="Arai W."/>
            <person name="Tsubouchi T."/>
            <person name="Morono Y."/>
            <person name="Uchiyama I."/>
            <person name="Ito T."/>
            <person name="Fujiyama A."/>
            <person name="Inagaki F."/>
            <person name="Takami H."/>
        </authorList>
    </citation>
    <scope>NUCLEOTIDE SEQUENCE</scope>
    <source>
        <strain evidence="1">Expedition CK06-06</strain>
    </source>
</reference>
<name>X1SFC2_9ZZZZ</name>
<organism evidence="1">
    <name type="scientific">marine sediment metagenome</name>
    <dbReference type="NCBI Taxonomy" id="412755"/>
    <lineage>
        <taxon>unclassified sequences</taxon>
        <taxon>metagenomes</taxon>
        <taxon>ecological metagenomes</taxon>
    </lineage>
</organism>
<dbReference type="AlphaFoldDB" id="X1SFC2"/>
<evidence type="ECO:0000313" key="1">
    <source>
        <dbReference type="EMBL" id="GAI77851.1"/>
    </source>
</evidence>
<feature type="non-terminal residue" evidence="1">
    <location>
        <position position="157"/>
    </location>
</feature>
<accession>X1SFC2</accession>
<gene>
    <name evidence="1" type="ORF">S12H4_24422</name>
</gene>
<feature type="non-terminal residue" evidence="1">
    <location>
        <position position="1"/>
    </location>
</feature>
<protein>
    <submittedName>
        <fullName evidence="1">Uncharacterized protein</fullName>
    </submittedName>
</protein>